<sequence>MPQRENLKANCASRDFGRSMPWLDTYKARIWQTEKHISRELTDAAHSWRCTIPAKGNTAATASENVCSKCSANIDPLGAYKFDRPPIEAFM</sequence>
<reference evidence="1 2" key="1">
    <citation type="submission" date="2015-07" db="EMBL/GenBank/DDBJ databases">
        <title>Comparative genomics of the Sigatoka disease complex on banana suggests a link between parallel evolutionary changes in Pseudocercospora fijiensis and Pseudocercospora eumusae and increased virulence on the banana host.</title>
        <authorList>
            <person name="Chang T.-C."/>
            <person name="Salvucci A."/>
            <person name="Crous P.W."/>
            <person name="Stergiopoulos I."/>
        </authorList>
    </citation>
    <scope>NUCLEOTIDE SEQUENCE [LARGE SCALE GENOMIC DNA]</scope>
    <source>
        <strain evidence="1 2">CBS 116634</strain>
    </source>
</reference>
<dbReference type="EMBL" id="LFZO01000051">
    <property type="protein sequence ID" value="KXT15741.1"/>
    <property type="molecule type" value="Genomic_DNA"/>
</dbReference>
<dbReference type="Proteomes" id="UP000073492">
    <property type="component" value="Unassembled WGS sequence"/>
</dbReference>
<comment type="caution">
    <text evidence="1">The sequence shown here is derived from an EMBL/GenBank/DDBJ whole genome shotgun (WGS) entry which is preliminary data.</text>
</comment>
<proteinExistence type="predicted"/>
<evidence type="ECO:0000313" key="2">
    <source>
        <dbReference type="Proteomes" id="UP000073492"/>
    </source>
</evidence>
<protein>
    <submittedName>
        <fullName evidence="1">Uncharacterized protein</fullName>
    </submittedName>
</protein>
<evidence type="ECO:0000313" key="1">
    <source>
        <dbReference type="EMBL" id="KXT15741.1"/>
    </source>
</evidence>
<keyword evidence="2" id="KW-1185">Reference proteome</keyword>
<name>A0A139ILW6_9PEZI</name>
<accession>A0A139ILW6</accession>
<gene>
    <name evidence="1" type="ORF">AC579_1536</name>
</gene>
<dbReference type="AlphaFoldDB" id="A0A139ILW6"/>
<organism evidence="1 2">
    <name type="scientific">Pseudocercospora musae</name>
    <dbReference type="NCBI Taxonomy" id="113226"/>
    <lineage>
        <taxon>Eukaryota</taxon>
        <taxon>Fungi</taxon>
        <taxon>Dikarya</taxon>
        <taxon>Ascomycota</taxon>
        <taxon>Pezizomycotina</taxon>
        <taxon>Dothideomycetes</taxon>
        <taxon>Dothideomycetidae</taxon>
        <taxon>Mycosphaerellales</taxon>
        <taxon>Mycosphaerellaceae</taxon>
        <taxon>Pseudocercospora</taxon>
    </lineage>
</organism>